<sequence>MAELIRKSFSSLVLLWTIGFAAVLFYAHLSMREDVMRHAAVHIQPHLNTEIQGTEDISSRESLPRSSATQDPVSCKCRLGSLKFRMFYESELSVPLPDLNITSKELLTRTHPNLPAEMFENLDTKRCHLVPSFSRIGWSSSYYQLAEAAKSTQFLLYSAFLDNRPATDVRPCIRILAFSKDTNPAVPWCHIWFNTTGPPAVSRVMRIDYLDWQPRSHDRHMTFLLTCRIPKANSHLTPVAVSIVSRPCAKYIINMLKVIGSMERNASTALVKPIKNEKSSPVWNAAVCGPALSYYHEDVSIRLVEWLELLRASGFARVFLYETDVHPNIQKVLRYYEAEGFVGVTKFAYPGPYSSDPIIHKLWAFIEHSKVLGMENLYFTDCVLRHMHEYRFLARLNLDEMPMLPNHDSFPLWLNDQLLQNSNRNGSGENLPPSYDLRWYYHHGDLETPASSASLPEYLKFLRQSKRTVMDIYPTNYNPTYDMDLVTGVFSNDVAVCASGKCRRESFQCPRDVAYLGLFAKNCGEACRKPGSTVEVSALLKYKDQVSSAVAKVIRDLRL</sequence>
<reference evidence="9 10" key="1">
    <citation type="submission" date="2018-04" db="EMBL/GenBank/DDBJ databases">
        <authorList>
            <person name="Zhang X."/>
            <person name="Yuan J."/>
            <person name="Li F."/>
            <person name="Xiang J."/>
        </authorList>
    </citation>
    <scope>NUCLEOTIDE SEQUENCE [LARGE SCALE GENOMIC DNA]</scope>
    <source>
        <tissue evidence="9">Muscle</tissue>
    </source>
</reference>
<dbReference type="GO" id="GO:0005737">
    <property type="term" value="C:cytoplasm"/>
    <property type="evidence" value="ECO:0007669"/>
    <property type="project" value="TreeGrafter"/>
</dbReference>
<evidence type="ECO:0000256" key="8">
    <source>
        <dbReference type="RuleBase" id="RU366017"/>
    </source>
</evidence>
<dbReference type="InterPro" id="IPR008166">
    <property type="entry name" value="Glyco_transf_92"/>
</dbReference>
<evidence type="ECO:0000313" key="10">
    <source>
        <dbReference type="Proteomes" id="UP000283509"/>
    </source>
</evidence>
<dbReference type="PANTHER" id="PTHR21461">
    <property type="entry name" value="GLYCOSYLTRANSFERASE FAMILY 92 PROTEIN"/>
    <property type="match status" value="1"/>
</dbReference>
<dbReference type="Pfam" id="PF01697">
    <property type="entry name" value="Glyco_transf_92"/>
    <property type="match status" value="1"/>
</dbReference>
<dbReference type="Proteomes" id="UP000283509">
    <property type="component" value="Unassembled WGS sequence"/>
</dbReference>
<keyword evidence="10" id="KW-1185">Reference proteome</keyword>
<dbReference type="GO" id="GO:0016020">
    <property type="term" value="C:membrane"/>
    <property type="evidence" value="ECO:0007669"/>
    <property type="project" value="UniProtKB-SubCell"/>
</dbReference>
<comment type="subcellular location">
    <subcellularLocation>
        <location evidence="1">Membrane</location>
        <topology evidence="1">Single-pass membrane protein</topology>
    </subcellularLocation>
</comment>
<comment type="similarity">
    <text evidence="2 8">Belongs to the glycosyltransferase 92 family.</text>
</comment>
<dbReference type="OrthoDB" id="6369239at2759"/>
<evidence type="ECO:0000256" key="1">
    <source>
        <dbReference type="ARBA" id="ARBA00004167"/>
    </source>
</evidence>
<comment type="caution">
    <text evidence="9">The sequence shown here is derived from an EMBL/GenBank/DDBJ whole genome shotgun (WGS) entry which is preliminary data.</text>
</comment>
<dbReference type="GO" id="GO:0016757">
    <property type="term" value="F:glycosyltransferase activity"/>
    <property type="evidence" value="ECO:0007669"/>
    <property type="project" value="UniProtKB-UniRule"/>
</dbReference>
<dbReference type="PANTHER" id="PTHR21461:SF69">
    <property type="entry name" value="GLYCOSYLTRANSFERASE FAMILY 92 PROTEIN"/>
    <property type="match status" value="1"/>
</dbReference>
<protein>
    <recommendedName>
        <fullName evidence="8">Glycosyltransferase family 92 protein</fullName>
        <ecNumber evidence="8">2.4.1.-</ecNumber>
    </recommendedName>
</protein>
<keyword evidence="5 8" id="KW-0812">Transmembrane</keyword>
<evidence type="ECO:0000256" key="2">
    <source>
        <dbReference type="ARBA" id="ARBA00007647"/>
    </source>
</evidence>
<keyword evidence="3 8" id="KW-0328">Glycosyltransferase</keyword>
<keyword evidence="4 8" id="KW-0808">Transferase</keyword>
<dbReference type="AlphaFoldDB" id="A0A423SNG7"/>
<evidence type="ECO:0000256" key="3">
    <source>
        <dbReference type="ARBA" id="ARBA00022676"/>
    </source>
</evidence>
<evidence type="ECO:0000256" key="7">
    <source>
        <dbReference type="ARBA" id="ARBA00023136"/>
    </source>
</evidence>
<accession>A0A423SNG7</accession>
<keyword evidence="6 8" id="KW-1133">Transmembrane helix</keyword>
<gene>
    <name evidence="9" type="ORF">C7M84_016313</name>
</gene>
<evidence type="ECO:0000256" key="5">
    <source>
        <dbReference type="ARBA" id="ARBA00022692"/>
    </source>
</evidence>
<organism evidence="9 10">
    <name type="scientific">Penaeus vannamei</name>
    <name type="common">Whiteleg shrimp</name>
    <name type="synonym">Litopenaeus vannamei</name>
    <dbReference type="NCBI Taxonomy" id="6689"/>
    <lineage>
        <taxon>Eukaryota</taxon>
        <taxon>Metazoa</taxon>
        <taxon>Ecdysozoa</taxon>
        <taxon>Arthropoda</taxon>
        <taxon>Crustacea</taxon>
        <taxon>Multicrustacea</taxon>
        <taxon>Malacostraca</taxon>
        <taxon>Eumalacostraca</taxon>
        <taxon>Eucarida</taxon>
        <taxon>Decapoda</taxon>
        <taxon>Dendrobranchiata</taxon>
        <taxon>Penaeoidea</taxon>
        <taxon>Penaeidae</taxon>
        <taxon>Penaeus</taxon>
    </lineage>
</organism>
<name>A0A423SNG7_PENVA</name>
<dbReference type="EC" id="2.4.1.-" evidence="8"/>
<evidence type="ECO:0000256" key="4">
    <source>
        <dbReference type="ARBA" id="ARBA00022679"/>
    </source>
</evidence>
<proteinExistence type="inferred from homology"/>
<dbReference type="EMBL" id="QCYY01003053">
    <property type="protein sequence ID" value="ROT65709.1"/>
    <property type="molecule type" value="Genomic_DNA"/>
</dbReference>
<evidence type="ECO:0000256" key="6">
    <source>
        <dbReference type="ARBA" id="ARBA00022989"/>
    </source>
</evidence>
<evidence type="ECO:0000313" key="9">
    <source>
        <dbReference type="EMBL" id="ROT65709.1"/>
    </source>
</evidence>
<keyword evidence="7 8" id="KW-0472">Membrane</keyword>
<reference evidence="9 10" key="2">
    <citation type="submission" date="2019-01" db="EMBL/GenBank/DDBJ databases">
        <title>The decoding of complex shrimp genome reveals the adaptation for benthos swimmer, frequently molting mechanism and breeding impact on genome.</title>
        <authorList>
            <person name="Sun Y."/>
            <person name="Gao Y."/>
            <person name="Yu Y."/>
        </authorList>
    </citation>
    <scope>NUCLEOTIDE SEQUENCE [LARGE SCALE GENOMIC DNA]</scope>
    <source>
        <tissue evidence="9">Muscle</tissue>
    </source>
</reference>
<feature type="transmembrane region" description="Helical" evidence="8">
    <location>
        <begin position="12"/>
        <end position="29"/>
    </location>
</feature>